<dbReference type="Gene3D" id="1.10.3230.30">
    <property type="entry name" value="Phage gp6-like head-tail connector protein"/>
    <property type="match status" value="1"/>
</dbReference>
<keyword evidence="2" id="KW-1185">Reference proteome</keyword>
<sequence length="194" mass="21596">MHRPVLVTAATVLPVLVDDVKLALRVDGSDLDADLDRLIRSAVAHYEGWSGVLGISLVEQTWRQDFDRFEQRMPLPVGPVTEIVSVTYRNAAGSESTVDDSNYALKQDAGGRFFVRFINDFSTPSDLYEEAAVSIEYKAGWPLGEDDVSTVPADIKTAIILFVQKHVDEAARENSAMLDRIERDLASKYRLHTV</sequence>
<protein>
    <recommendedName>
        <fullName evidence="3">Phage gp6-like head-tail connector protein</fullName>
    </recommendedName>
</protein>
<evidence type="ECO:0000313" key="2">
    <source>
        <dbReference type="Proteomes" id="UP000247536"/>
    </source>
</evidence>
<accession>A0ABX5NME0</accession>
<evidence type="ECO:0000313" key="1">
    <source>
        <dbReference type="EMBL" id="PYB71275.1"/>
    </source>
</evidence>
<evidence type="ECO:0008006" key="3">
    <source>
        <dbReference type="Google" id="ProtNLM"/>
    </source>
</evidence>
<dbReference type="NCBIfam" id="TIGR02215">
    <property type="entry name" value="phage_chp_gp8"/>
    <property type="match status" value="1"/>
</dbReference>
<dbReference type="CDD" id="cd08054">
    <property type="entry name" value="gp6"/>
    <property type="match status" value="1"/>
</dbReference>
<dbReference type="InterPro" id="IPR011738">
    <property type="entry name" value="Phage_CHP"/>
</dbReference>
<dbReference type="Proteomes" id="UP000247536">
    <property type="component" value="Unassembled WGS sequence"/>
</dbReference>
<comment type="caution">
    <text evidence="1">The sequence shown here is derived from an EMBL/GenBank/DDBJ whole genome shotgun (WGS) entry which is preliminary data.</text>
</comment>
<organism evidence="1 2">
    <name type="scientific">Rhizobium wuzhouense</name>
    <dbReference type="NCBI Taxonomy" id="1986026"/>
    <lineage>
        <taxon>Bacteria</taxon>
        <taxon>Pseudomonadati</taxon>
        <taxon>Pseudomonadota</taxon>
        <taxon>Alphaproteobacteria</taxon>
        <taxon>Hyphomicrobiales</taxon>
        <taxon>Rhizobiaceae</taxon>
        <taxon>Rhizobium/Agrobacterium group</taxon>
        <taxon>Rhizobium</taxon>
    </lineage>
</organism>
<dbReference type="EMBL" id="QJRY01000007">
    <property type="protein sequence ID" value="PYB71275.1"/>
    <property type="molecule type" value="Genomic_DNA"/>
</dbReference>
<reference evidence="1 2" key="1">
    <citation type="submission" date="2018-06" db="EMBL/GenBank/DDBJ databases">
        <title>Rhizobium wuzhouense sp. nov., isolated from roots of Oryza officinalis.</title>
        <authorList>
            <person name="Yuan T."/>
        </authorList>
    </citation>
    <scope>NUCLEOTIDE SEQUENCE [LARGE SCALE GENOMIC DNA]</scope>
    <source>
        <strain evidence="1 2">W44</strain>
    </source>
</reference>
<name>A0ABX5NME0_9HYPH</name>
<proteinExistence type="predicted"/>
<dbReference type="RefSeq" id="WP_110793065.1">
    <property type="nucleotide sequence ID" value="NZ_QJRY01000007.1"/>
</dbReference>
<gene>
    <name evidence="1" type="ORF">DMY87_18105</name>
</gene>